<dbReference type="InterPro" id="IPR036397">
    <property type="entry name" value="RNaseH_sf"/>
</dbReference>
<protein>
    <recommendedName>
        <fullName evidence="1">RNase H type-1 domain-containing protein</fullName>
    </recommendedName>
</protein>
<dbReference type="AlphaFoldDB" id="A0AAP0IMS0"/>
<sequence length="100" mass="11256">MGSGSAMKAELWGAFYGLSLAWDLGLWKIILEVDNKNVVKQLVEMKSHPGRNWNLVAPLEALLRRQWSVQVRHIYRECNRSADALANLGHSNVLSDRIAA</sequence>
<dbReference type="InterPro" id="IPR002156">
    <property type="entry name" value="RNaseH_domain"/>
</dbReference>
<evidence type="ECO:0000259" key="1">
    <source>
        <dbReference type="Pfam" id="PF13456"/>
    </source>
</evidence>
<dbReference type="EMBL" id="JBBNAG010000007">
    <property type="protein sequence ID" value="KAK9118130.1"/>
    <property type="molecule type" value="Genomic_DNA"/>
</dbReference>
<dbReference type="GO" id="GO:0003676">
    <property type="term" value="F:nucleic acid binding"/>
    <property type="evidence" value="ECO:0007669"/>
    <property type="project" value="InterPro"/>
</dbReference>
<dbReference type="InterPro" id="IPR053151">
    <property type="entry name" value="RNase_H-like"/>
</dbReference>
<name>A0AAP0IMS0_9MAGN</name>
<comment type="caution">
    <text evidence="2">The sequence shown here is derived from an EMBL/GenBank/DDBJ whole genome shotgun (WGS) entry which is preliminary data.</text>
</comment>
<proteinExistence type="predicted"/>
<feature type="domain" description="RNase H type-1" evidence="1">
    <location>
        <begin position="4"/>
        <end position="88"/>
    </location>
</feature>
<dbReference type="GO" id="GO:0004523">
    <property type="term" value="F:RNA-DNA hybrid ribonuclease activity"/>
    <property type="evidence" value="ECO:0007669"/>
    <property type="project" value="InterPro"/>
</dbReference>
<organism evidence="2 3">
    <name type="scientific">Stephania cephalantha</name>
    <dbReference type="NCBI Taxonomy" id="152367"/>
    <lineage>
        <taxon>Eukaryota</taxon>
        <taxon>Viridiplantae</taxon>
        <taxon>Streptophyta</taxon>
        <taxon>Embryophyta</taxon>
        <taxon>Tracheophyta</taxon>
        <taxon>Spermatophyta</taxon>
        <taxon>Magnoliopsida</taxon>
        <taxon>Ranunculales</taxon>
        <taxon>Menispermaceae</taxon>
        <taxon>Menispermoideae</taxon>
        <taxon>Cissampelideae</taxon>
        <taxon>Stephania</taxon>
    </lineage>
</organism>
<dbReference type="Pfam" id="PF13456">
    <property type="entry name" value="RVT_3"/>
    <property type="match status" value="1"/>
</dbReference>
<dbReference type="Gene3D" id="3.30.420.10">
    <property type="entry name" value="Ribonuclease H-like superfamily/Ribonuclease H"/>
    <property type="match status" value="1"/>
</dbReference>
<dbReference type="InterPro" id="IPR012337">
    <property type="entry name" value="RNaseH-like_sf"/>
</dbReference>
<accession>A0AAP0IMS0</accession>
<gene>
    <name evidence="2" type="ORF">Scep_016223</name>
</gene>
<dbReference type="PANTHER" id="PTHR47723:SF13">
    <property type="entry name" value="PUTATIVE-RELATED"/>
    <property type="match status" value="1"/>
</dbReference>
<dbReference type="PANTHER" id="PTHR47723">
    <property type="entry name" value="OS05G0353850 PROTEIN"/>
    <property type="match status" value="1"/>
</dbReference>
<evidence type="ECO:0000313" key="2">
    <source>
        <dbReference type="EMBL" id="KAK9118130.1"/>
    </source>
</evidence>
<dbReference type="Proteomes" id="UP001419268">
    <property type="component" value="Unassembled WGS sequence"/>
</dbReference>
<dbReference type="CDD" id="cd06222">
    <property type="entry name" value="RNase_H_like"/>
    <property type="match status" value="1"/>
</dbReference>
<reference evidence="2 3" key="1">
    <citation type="submission" date="2024-01" db="EMBL/GenBank/DDBJ databases">
        <title>Genome assemblies of Stephania.</title>
        <authorList>
            <person name="Yang L."/>
        </authorList>
    </citation>
    <scope>NUCLEOTIDE SEQUENCE [LARGE SCALE GENOMIC DNA]</scope>
    <source>
        <strain evidence="2">JXDWG</strain>
        <tissue evidence="2">Leaf</tissue>
    </source>
</reference>
<dbReference type="InterPro" id="IPR044730">
    <property type="entry name" value="RNase_H-like_dom_plant"/>
</dbReference>
<evidence type="ECO:0000313" key="3">
    <source>
        <dbReference type="Proteomes" id="UP001419268"/>
    </source>
</evidence>
<keyword evidence="3" id="KW-1185">Reference proteome</keyword>
<dbReference type="SUPFAM" id="SSF53098">
    <property type="entry name" value="Ribonuclease H-like"/>
    <property type="match status" value="1"/>
</dbReference>